<dbReference type="EMBL" id="JADFUA010000003">
    <property type="protein sequence ID" value="MBE9608979.1"/>
    <property type="molecule type" value="Genomic_DNA"/>
</dbReference>
<sequence>MSAPVTARRSAGWFLRRALLALNLLVLCWLLWIFGHVLAWRWINPAETAFMEEQLERLQDQNPDAELRHQWVEYDRISPNIKRALIASEDAKFLDHDGFDWEAIQLAWEKNRKQGRIVAGGSTISQQLAKNLFLSSKRSPLRKAEEAVITVMLEALLDKQRIFEIYLNVIEWGNGVFGVEAAARHYYKTGASGLGVSQSARLAAMVPNPRYFDKNRNDRKLLRKAAIIQRRMPYADIP</sequence>
<evidence type="ECO:0000256" key="1">
    <source>
        <dbReference type="ARBA" id="ARBA00004377"/>
    </source>
</evidence>
<keyword evidence="3 12" id="KW-0997">Cell inner membrane</keyword>
<evidence type="ECO:0000256" key="8">
    <source>
        <dbReference type="ARBA" id="ARBA00022984"/>
    </source>
</evidence>
<keyword evidence="11 12" id="KW-0961">Cell wall biogenesis/degradation</keyword>
<dbReference type="GO" id="GO:0009274">
    <property type="term" value="C:peptidoglycan-based cell wall"/>
    <property type="evidence" value="ECO:0007669"/>
    <property type="project" value="InterPro"/>
</dbReference>
<dbReference type="PANTHER" id="PTHR30400:SF0">
    <property type="entry name" value="BIOSYNTHETIC PEPTIDOGLYCAN TRANSGLYCOSYLASE"/>
    <property type="match status" value="1"/>
</dbReference>
<comment type="pathway">
    <text evidence="12">Cell wall biogenesis; peptidoglycan biosynthesis.</text>
</comment>
<dbReference type="GO" id="GO:0071555">
    <property type="term" value="P:cell wall organization"/>
    <property type="evidence" value="ECO:0007669"/>
    <property type="project" value="UniProtKB-KW"/>
</dbReference>
<evidence type="ECO:0000313" key="14">
    <source>
        <dbReference type="EMBL" id="MBE9608979.1"/>
    </source>
</evidence>
<evidence type="ECO:0000259" key="13">
    <source>
        <dbReference type="Pfam" id="PF00912"/>
    </source>
</evidence>
<keyword evidence="15" id="KW-1185">Reference proteome</keyword>
<dbReference type="GO" id="GO:0008360">
    <property type="term" value="P:regulation of cell shape"/>
    <property type="evidence" value="ECO:0007669"/>
    <property type="project" value="UniProtKB-KW"/>
</dbReference>
<dbReference type="GO" id="GO:0008955">
    <property type="term" value="F:peptidoglycan glycosyltransferase activity"/>
    <property type="evidence" value="ECO:0007669"/>
    <property type="project" value="UniProtKB-UniRule"/>
</dbReference>
<keyword evidence="6 12" id="KW-0812">Transmembrane</keyword>
<evidence type="ECO:0000313" key="15">
    <source>
        <dbReference type="Proteomes" id="UP000604481"/>
    </source>
</evidence>
<keyword evidence="2 12" id="KW-1003">Cell membrane</keyword>
<keyword evidence="7 12" id="KW-0133">Cell shape</keyword>
<keyword evidence="5 12" id="KW-0808">Transferase</keyword>
<protein>
    <recommendedName>
        <fullName evidence="12">Biosynthetic peptidoglycan transglycosylase</fullName>
        <ecNumber evidence="12">2.4.99.28</ecNumber>
    </recommendedName>
    <alternativeName>
        <fullName evidence="12">Glycan polymerase</fullName>
    </alternativeName>
    <alternativeName>
        <fullName evidence="12">Peptidoglycan glycosyltransferase MtgA</fullName>
        <shortName evidence="12">PGT</shortName>
    </alternativeName>
</protein>
<accession>A0A8J7KDV8</accession>
<dbReference type="GO" id="GO:0016763">
    <property type="term" value="F:pentosyltransferase activity"/>
    <property type="evidence" value="ECO:0007669"/>
    <property type="project" value="InterPro"/>
</dbReference>
<comment type="function">
    <text evidence="12">Peptidoglycan polymerase that catalyzes glycan chain elongation from lipid-linked precursors.</text>
</comment>
<dbReference type="SUPFAM" id="SSF53955">
    <property type="entry name" value="Lysozyme-like"/>
    <property type="match status" value="1"/>
</dbReference>
<feature type="domain" description="Glycosyl transferase family 51" evidence="13">
    <location>
        <begin position="65"/>
        <end position="232"/>
    </location>
</feature>
<dbReference type="RefSeq" id="WP_194115502.1">
    <property type="nucleotide sequence ID" value="NZ_JADFUA010000003.1"/>
</dbReference>
<dbReference type="AlphaFoldDB" id="A0A8J7KDV8"/>
<dbReference type="UniPathway" id="UPA00219"/>
<proteinExistence type="inferred from homology"/>
<evidence type="ECO:0000256" key="7">
    <source>
        <dbReference type="ARBA" id="ARBA00022960"/>
    </source>
</evidence>
<name>A0A8J7KDV8_9NEIS</name>
<organism evidence="14 15">
    <name type="scientific">Chitinilyticum piscinae</name>
    <dbReference type="NCBI Taxonomy" id="2866724"/>
    <lineage>
        <taxon>Bacteria</taxon>
        <taxon>Pseudomonadati</taxon>
        <taxon>Pseudomonadota</taxon>
        <taxon>Betaproteobacteria</taxon>
        <taxon>Neisseriales</taxon>
        <taxon>Chitinibacteraceae</taxon>
        <taxon>Chitinilyticum</taxon>
    </lineage>
</organism>
<keyword evidence="8 12" id="KW-0573">Peptidoglycan synthesis</keyword>
<dbReference type="PANTHER" id="PTHR30400">
    <property type="entry name" value="MONOFUNCTIONAL BIOSYNTHETIC PEPTIDOGLYCAN TRANSGLYCOSYLASE"/>
    <property type="match status" value="1"/>
</dbReference>
<evidence type="ECO:0000256" key="3">
    <source>
        <dbReference type="ARBA" id="ARBA00022519"/>
    </source>
</evidence>
<dbReference type="InterPro" id="IPR023346">
    <property type="entry name" value="Lysozyme-like_dom_sf"/>
</dbReference>
<reference evidence="14 15" key="1">
    <citation type="submission" date="2020-10" db="EMBL/GenBank/DDBJ databases">
        <title>The genome sequence of Chitinilyticum litopenaei 4Y14.</title>
        <authorList>
            <person name="Liu Y."/>
        </authorList>
    </citation>
    <scope>NUCLEOTIDE SEQUENCE [LARGE SCALE GENOMIC DNA]</scope>
    <source>
        <strain evidence="14 15">4Y14</strain>
    </source>
</reference>
<dbReference type="InterPro" id="IPR036950">
    <property type="entry name" value="PBP_transglycosylase"/>
</dbReference>
<evidence type="ECO:0000256" key="11">
    <source>
        <dbReference type="ARBA" id="ARBA00023316"/>
    </source>
</evidence>
<comment type="similarity">
    <text evidence="12">Belongs to the glycosyltransferase 51 family.</text>
</comment>
<dbReference type="HAMAP" id="MF_00766">
    <property type="entry name" value="PGT_MtgA"/>
    <property type="match status" value="1"/>
</dbReference>
<dbReference type="GO" id="GO:0005886">
    <property type="term" value="C:plasma membrane"/>
    <property type="evidence" value="ECO:0007669"/>
    <property type="project" value="UniProtKB-SubCell"/>
</dbReference>
<evidence type="ECO:0000256" key="9">
    <source>
        <dbReference type="ARBA" id="ARBA00022989"/>
    </source>
</evidence>
<keyword evidence="4 12" id="KW-0328">Glycosyltransferase</keyword>
<dbReference type="GO" id="GO:0009252">
    <property type="term" value="P:peptidoglycan biosynthetic process"/>
    <property type="evidence" value="ECO:0007669"/>
    <property type="project" value="UniProtKB-UniRule"/>
</dbReference>
<evidence type="ECO:0000256" key="2">
    <source>
        <dbReference type="ARBA" id="ARBA00022475"/>
    </source>
</evidence>
<evidence type="ECO:0000256" key="12">
    <source>
        <dbReference type="HAMAP-Rule" id="MF_00766"/>
    </source>
</evidence>
<evidence type="ECO:0000256" key="10">
    <source>
        <dbReference type="ARBA" id="ARBA00023136"/>
    </source>
</evidence>
<dbReference type="Proteomes" id="UP000604481">
    <property type="component" value="Unassembled WGS sequence"/>
</dbReference>
<gene>
    <name evidence="12 14" type="primary">mtgA</name>
    <name evidence="14" type="ORF">INR99_06440</name>
</gene>
<evidence type="ECO:0000256" key="5">
    <source>
        <dbReference type="ARBA" id="ARBA00022679"/>
    </source>
</evidence>
<comment type="subcellular location">
    <subcellularLocation>
        <location evidence="1 12">Cell inner membrane</location>
        <topology evidence="1 12">Single-pass membrane protein</topology>
    </subcellularLocation>
</comment>
<keyword evidence="9 12" id="KW-1133">Transmembrane helix</keyword>
<comment type="caution">
    <text evidence="14">The sequence shown here is derived from an EMBL/GenBank/DDBJ whole genome shotgun (WGS) entry which is preliminary data.</text>
</comment>
<evidence type="ECO:0000256" key="4">
    <source>
        <dbReference type="ARBA" id="ARBA00022676"/>
    </source>
</evidence>
<dbReference type="NCBIfam" id="TIGR02070">
    <property type="entry name" value="mono_pep_trsgly"/>
    <property type="match status" value="1"/>
</dbReference>
<dbReference type="EC" id="2.4.99.28" evidence="12"/>
<evidence type="ECO:0000256" key="6">
    <source>
        <dbReference type="ARBA" id="ARBA00022692"/>
    </source>
</evidence>
<comment type="catalytic activity">
    <reaction evidence="12">
        <text>[GlcNAc-(1-&gt;4)-Mur2Ac(oyl-L-Ala-gamma-D-Glu-L-Lys-D-Ala-D-Ala)](n)-di-trans,octa-cis-undecaprenyl diphosphate + beta-D-GlcNAc-(1-&gt;4)-Mur2Ac(oyl-L-Ala-gamma-D-Glu-L-Lys-D-Ala-D-Ala)-di-trans,octa-cis-undecaprenyl diphosphate = [GlcNAc-(1-&gt;4)-Mur2Ac(oyl-L-Ala-gamma-D-Glu-L-Lys-D-Ala-D-Ala)](n+1)-di-trans,octa-cis-undecaprenyl diphosphate + di-trans,octa-cis-undecaprenyl diphosphate + H(+)</text>
        <dbReference type="Rhea" id="RHEA:23708"/>
        <dbReference type="Rhea" id="RHEA-COMP:9602"/>
        <dbReference type="Rhea" id="RHEA-COMP:9603"/>
        <dbReference type="ChEBI" id="CHEBI:15378"/>
        <dbReference type="ChEBI" id="CHEBI:58405"/>
        <dbReference type="ChEBI" id="CHEBI:60033"/>
        <dbReference type="ChEBI" id="CHEBI:78435"/>
        <dbReference type="EC" id="2.4.99.28"/>
    </reaction>
</comment>
<keyword evidence="10 12" id="KW-0472">Membrane</keyword>
<dbReference type="InterPro" id="IPR001264">
    <property type="entry name" value="Glyco_trans_51"/>
</dbReference>
<dbReference type="Pfam" id="PF00912">
    <property type="entry name" value="Transgly"/>
    <property type="match status" value="1"/>
</dbReference>
<dbReference type="Gene3D" id="1.10.3810.10">
    <property type="entry name" value="Biosynthetic peptidoglycan transglycosylase-like"/>
    <property type="match status" value="1"/>
</dbReference>
<dbReference type="InterPro" id="IPR011812">
    <property type="entry name" value="Pep_trsgly"/>
</dbReference>